<sequence>MNNNASLVKCPECGADMKDWRSYSAKDEIDKIKPFECTGLRCGKRWSEEELGVSNESEFEKRS</sequence>
<dbReference type="InParanoid" id="A0A263HDX4"/>
<name>A0A263HDX4_9PAST</name>
<dbReference type="AlphaFoldDB" id="A0A263HDX4"/>
<dbReference type="EMBL" id="UFSB01000001">
    <property type="protein sequence ID" value="SUU35975.1"/>
    <property type="molecule type" value="Genomic_DNA"/>
</dbReference>
<dbReference type="RefSeq" id="WP_094945946.1">
    <property type="nucleotide sequence ID" value="NZ_NLFK01000003.1"/>
</dbReference>
<keyword evidence="3" id="KW-1185">Reference proteome</keyword>
<evidence type="ECO:0000313" key="1">
    <source>
        <dbReference type="EMBL" id="OZN25272.1"/>
    </source>
</evidence>
<protein>
    <submittedName>
        <fullName evidence="2">Uncharacterized protein</fullName>
    </submittedName>
</protein>
<dbReference type="EMBL" id="NLFK01000003">
    <property type="protein sequence ID" value="OZN25272.1"/>
    <property type="molecule type" value="Genomic_DNA"/>
</dbReference>
<dbReference type="Proteomes" id="UP000215738">
    <property type="component" value="Unassembled WGS sequence"/>
</dbReference>
<evidence type="ECO:0000313" key="3">
    <source>
        <dbReference type="Proteomes" id="UP000215738"/>
    </source>
</evidence>
<reference evidence="2 4" key="2">
    <citation type="submission" date="2018-06" db="EMBL/GenBank/DDBJ databases">
        <authorList>
            <consortium name="Pathogen Informatics"/>
            <person name="Doyle S."/>
        </authorList>
    </citation>
    <scope>NUCLEOTIDE SEQUENCE [LARGE SCALE GENOMIC DNA]</scope>
    <source>
        <strain evidence="2 4">NCTC10851</strain>
    </source>
</reference>
<organism evidence="2 4">
    <name type="scientific">Actinobacillus seminis</name>
    <dbReference type="NCBI Taxonomy" id="722"/>
    <lineage>
        <taxon>Bacteria</taxon>
        <taxon>Pseudomonadati</taxon>
        <taxon>Pseudomonadota</taxon>
        <taxon>Gammaproteobacteria</taxon>
        <taxon>Pasteurellales</taxon>
        <taxon>Pasteurellaceae</taxon>
        <taxon>Actinobacillus</taxon>
    </lineage>
</organism>
<dbReference type="Proteomes" id="UP000254507">
    <property type="component" value="Unassembled WGS sequence"/>
</dbReference>
<gene>
    <name evidence="1" type="ORF">CFY87_03765</name>
    <name evidence="2" type="ORF">NCTC10851_01057</name>
</gene>
<accession>A0A263HDX4</accession>
<evidence type="ECO:0000313" key="2">
    <source>
        <dbReference type="EMBL" id="SUU35975.1"/>
    </source>
</evidence>
<dbReference type="OrthoDB" id="9917606at2"/>
<evidence type="ECO:0000313" key="4">
    <source>
        <dbReference type="Proteomes" id="UP000254507"/>
    </source>
</evidence>
<reference evidence="1 3" key="1">
    <citation type="submission" date="2017-07" db="EMBL/GenBank/DDBJ databases">
        <title>Virulence factors identified in Actinobacillus seminis.</title>
        <authorList>
            <person name="Negrete-Abascal E."/>
            <person name="Vaca-Pacheco S."/>
            <person name="Montes-Garcia F."/>
            <person name="Leyto-Gil A.M."/>
            <person name="Fragoso-Garcia E."/>
            <person name="Carvente-Garcia R."/>
            <person name="Perez-Agueros S."/>
            <person name="Castelan-Sanchez H.G."/>
            <person name="Garcia-Molina A."/>
            <person name="Villamar T.E."/>
            <person name="Vazquez-Cruz C."/>
        </authorList>
    </citation>
    <scope>NUCLEOTIDE SEQUENCE [LARGE SCALE GENOMIC DNA]</scope>
    <source>
        <strain evidence="1 3">ATCC 15768</strain>
    </source>
</reference>
<proteinExistence type="predicted"/>